<evidence type="ECO:0000256" key="4">
    <source>
        <dbReference type="ARBA" id="ARBA00022692"/>
    </source>
</evidence>
<evidence type="ECO:0000313" key="9">
    <source>
        <dbReference type="Proteomes" id="UP000199286"/>
    </source>
</evidence>
<feature type="transmembrane region" description="Helical" evidence="7">
    <location>
        <begin position="43"/>
        <end position="63"/>
    </location>
</feature>
<keyword evidence="8" id="KW-0966">Cell projection</keyword>
<organism evidence="8 9">
    <name type="scientific">Citreimonas salinaria</name>
    <dbReference type="NCBI Taxonomy" id="321339"/>
    <lineage>
        <taxon>Bacteria</taxon>
        <taxon>Pseudomonadati</taxon>
        <taxon>Pseudomonadota</taxon>
        <taxon>Alphaproteobacteria</taxon>
        <taxon>Rhodobacterales</taxon>
        <taxon>Roseobacteraceae</taxon>
        <taxon>Citreimonas</taxon>
    </lineage>
</organism>
<comment type="similarity">
    <text evidence="2">Belongs to the FliR/MopE/SpaR family.</text>
</comment>
<dbReference type="Pfam" id="PF01311">
    <property type="entry name" value="Bac_export_1"/>
    <property type="match status" value="1"/>
</dbReference>
<keyword evidence="5 7" id="KW-1133">Transmembrane helix</keyword>
<dbReference type="GO" id="GO:0006605">
    <property type="term" value="P:protein targeting"/>
    <property type="evidence" value="ECO:0007669"/>
    <property type="project" value="InterPro"/>
</dbReference>
<comment type="subcellular location">
    <subcellularLocation>
        <location evidence="1">Cell membrane</location>
        <topology evidence="1">Multi-pass membrane protein</topology>
    </subcellularLocation>
</comment>
<evidence type="ECO:0000256" key="6">
    <source>
        <dbReference type="ARBA" id="ARBA00023136"/>
    </source>
</evidence>
<reference evidence="8 9" key="1">
    <citation type="submission" date="2016-10" db="EMBL/GenBank/DDBJ databases">
        <authorList>
            <person name="de Groot N.N."/>
        </authorList>
    </citation>
    <scope>NUCLEOTIDE SEQUENCE [LARGE SCALE GENOMIC DNA]</scope>
    <source>
        <strain evidence="8 9">DSM 26880</strain>
    </source>
</reference>
<evidence type="ECO:0000256" key="7">
    <source>
        <dbReference type="SAM" id="Phobius"/>
    </source>
</evidence>
<keyword evidence="4 7" id="KW-0812">Transmembrane</keyword>
<evidence type="ECO:0000313" key="8">
    <source>
        <dbReference type="EMBL" id="SDX89285.1"/>
    </source>
</evidence>
<dbReference type="InterPro" id="IPR002010">
    <property type="entry name" value="T3SS_IM_R"/>
</dbReference>
<dbReference type="AlphaFoldDB" id="A0A1H3FEH8"/>
<accession>A0A1H3FEH8</accession>
<gene>
    <name evidence="8" type="ORF">SAMN05444340_101375</name>
</gene>
<dbReference type="Proteomes" id="UP000199286">
    <property type="component" value="Unassembled WGS sequence"/>
</dbReference>
<keyword evidence="8" id="KW-0282">Flagellum</keyword>
<sequence length="254" mass="26700">MPIEEAFGAATILAWGSLIVFLRVAAALFALPALGEQWLSLRVRLLLAIMLTAAIVPAVLPALDIPDPSLGSFLKALVTETLAGLFMGIMLRLFVLAIQTAGSMMAQSTSLSQIMGQAGIDPLPAMGHVLTVSALALLMATGFHVKAAAYLILSYDILPPLEFPNPGAVADAGRRRVAESFALAFSLALPFVILSVLYNLTLGVINKAMPTLMVAFVGAPVITMGAVAMLFLTAPLALTVWLEAVEVFLAAPFR</sequence>
<feature type="transmembrane region" description="Helical" evidence="7">
    <location>
        <begin position="83"/>
        <end position="106"/>
    </location>
</feature>
<proteinExistence type="inferred from homology"/>
<evidence type="ECO:0000256" key="5">
    <source>
        <dbReference type="ARBA" id="ARBA00022989"/>
    </source>
</evidence>
<evidence type="ECO:0000256" key="2">
    <source>
        <dbReference type="ARBA" id="ARBA00009772"/>
    </source>
</evidence>
<dbReference type="PRINTS" id="PR00953">
    <property type="entry name" value="TYPE3IMRPROT"/>
</dbReference>
<feature type="transmembrane region" description="Helical" evidence="7">
    <location>
        <begin position="181"/>
        <end position="200"/>
    </location>
</feature>
<protein>
    <submittedName>
        <fullName evidence="8">Flagellar biosynthetic protein FliR</fullName>
    </submittedName>
</protein>
<dbReference type="STRING" id="321339.SAMN05444340_101375"/>
<keyword evidence="8" id="KW-0969">Cilium</keyword>
<keyword evidence="6 7" id="KW-0472">Membrane</keyword>
<dbReference type="OrthoDB" id="9779817at2"/>
<dbReference type="PANTHER" id="PTHR30065:SF8">
    <property type="entry name" value="FLAGELLAR BIOSYNTHETIC PROTEIN FLIR"/>
    <property type="match status" value="1"/>
</dbReference>
<feature type="transmembrane region" description="Helical" evidence="7">
    <location>
        <begin position="212"/>
        <end position="232"/>
    </location>
</feature>
<evidence type="ECO:0000256" key="1">
    <source>
        <dbReference type="ARBA" id="ARBA00004651"/>
    </source>
</evidence>
<name>A0A1H3FEH8_9RHOB</name>
<dbReference type="GO" id="GO:0005886">
    <property type="term" value="C:plasma membrane"/>
    <property type="evidence" value="ECO:0007669"/>
    <property type="project" value="UniProtKB-SubCell"/>
</dbReference>
<dbReference type="EMBL" id="FNPF01000001">
    <property type="protein sequence ID" value="SDX89285.1"/>
    <property type="molecule type" value="Genomic_DNA"/>
</dbReference>
<keyword evidence="3" id="KW-1003">Cell membrane</keyword>
<evidence type="ECO:0000256" key="3">
    <source>
        <dbReference type="ARBA" id="ARBA00022475"/>
    </source>
</evidence>
<dbReference type="PANTHER" id="PTHR30065">
    <property type="entry name" value="FLAGELLAR BIOSYNTHETIC PROTEIN FLIR"/>
    <property type="match status" value="1"/>
</dbReference>
<keyword evidence="9" id="KW-1185">Reference proteome</keyword>
<feature type="transmembrane region" description="Helical" evidence="7">
    <location>
        <begin position="6"/>
        <end position="31"/>
    </location>
</feature>
<dbReference type="RefSeq" id="WP_089878304.1">
    <property type="nucleotide sequence ID" value="NZ_FNPF01000001.1"/>
</dbReference>